<evidence type="ECO:0000256" key="4">
    <source>
        <dbReference type="ARBA" id="ARBA00022963"/>
    </source>
</evidence>
<keyword evidence="4" id="KW-0442">Lipid degradation</keyword>
<dbReference type="Pfam" id="PF05826">
    <property type="entry name" value="Phospholip_A2_2"/>
    <property type="match status" value="1"/>
</dbReference>
<reference evidence="9" key="1">
    <citation type="submission" date="2011-05" db="EMBL/GenBank/DDBJ databases">
        <authorList>
            <person name="Richards S.R."/>
            <person name="Qu J."/>
            <person name="Jiang H."/>
            <person name="Jhangiani S.N."/>
            <person name="Agravi P."/>
            <person name="Goodspeed R."/>
            <person name="Gross S."/>
            <person name="Mandapat C."/>
            <person name="Jackson L."/>
            <person name="Mathew T."/>
            <person name="Pu L."/>
            <person name="Thornton R."/>
            <person name="Saada N."/>
            <person name="Wilczek-Boney K.B."/>
            <person name="Lee S."/>
            <person name="Kovar C."/>
            <person name="Wu Y."/>
            <person name="Scherer S.E."/>
            <person name="Worley K.C."/>
            <person name="Muzny D.M."/>
            <person name="Gibbs R."/>
        </authorList>
    </citation>
    <scope>NUCLEOTIDE SEQUENCE</scope>
    <source>
        <strain evidence="9">Brora</strain>
    </source>
</reference>
<dbReference type="EnsemblMetazoa" id="SMAR000278-RA">
    <property type="protein sequence ID" value="SMAR000278-PA"/>
    <property type="gene ID" value="SMAR000278"/>
</dbReference>
<dbReference type="PhylomeDB" id="T1IHG3"/>
<dbReference type="PANTHER" id="PTHR12253">
    <property type="entry name" value="RH14732P"/>
    <property type="match status" value="1"/>
</dbReference>
<feature type="signal peptide" evidence="6">
    <location>
        <begin position="1"/>
        <end position="20"/>
    </location>
</feature>
<comment type="cofactor">
    <cofactor evidence="1">
        <name>Ca(2+)</name>
        <dbReference type="ChEBI" id="CHEBI:29108"/>
    </cofactor>
</comment>
<dbReference type="InterPro" id="IPR036444">
    <property type="entry name" value="PLipase_A2_dom_sf"/>
</dbReference>
<dbReference type="GO" id="GO:0005576">
    <property type="term" value="C:extracellular region"/>
    <property type="evidence" value="ECO:0007669"/>
    <property type="project" value="UniProtKB-SubCell"/>
</dbReference>
<dbReference type="AlphaFoldDB" id="T1IHG3"/>
<evidence type="ECO:0000256" key="1">
    <source>
        <dbReference type="ARBA" id="ARBA00001913"/>
    </source>
</evidence>
<comment type="subcellular location">
    <subcellularLocation>
        <location evidence="2">Secreted</location>
    </subcellularLocation>
</comment>
<feature type="chain" id="PRO_5004579173" description="Phospholipase A2-like central domain-containing protein" evidence="6">
    <location>
        <begin position="21"/>
        <end position="234"/>
    </location>
</feature>
<evidence type="ECO:0000256" key="5">
    <source>
        <dbReference type="ARBA" id="ARBA00023098"/>
    </source>
</evidence>
<dbReference type="STRING" id="126957.T1IHG3"/>
<dbReference type="OMA" id="WQITTIF"/>
<keyword evidence="5" id="KW-0443">Lipid metabolism</keyword>
<evidence type="ECO:0000256" key="3">
    <source>
        <dbReference type="ARBA" id="ARBA00022525"/>
    </source>
</evidence>
<dbReference type="HOGENOM" id="CLU_1186319_0_0_1"/>
<keyword evidence="9" id="KW-1185">Reference proteome</keyword>
<accession>T1IHG3</accession>
<feature type="domain" description="Phospholipase A2-like central" evidence="7">
    <location>
        <begin position="109"/>
        <end position="204"/>
    </location>
</feature>
<dbReference type="PROSITE" id="PS00118">
    <property type="entry name" value="PA2_HIS"/>
    <property type="match status" value="1"/>
</dbReference>
<dbReference type="GO" id="GO:0050482">
    <property type="term" value="P:arachidonate secretion"/>
    <property type="evidence" value="ECO:0007669"/>
    <property type="project" value="InterPro"/>
</dbReference>
<dbReference type="InterPro" id="IPR033113">
    <property type="entry name" value="PLA2_histidine"/>
</dbReference>
<dbReference type="SUPFAM" id="SSF48619">
    <property type="entry name" value="Phospholipase A2, PLA2"/>
    <property type="match status" value="1"/>
</dbReference>
<evidence type="ECO:0000313" key="9">
    <source>
        <dbReference type="Proteomes" id="UP000014500"/>
    </source>
</evidence>
<dbReference type="GO" id="GO:0006644">
    <property type="term" value="P:phospholipid metabolic process"/>
    <property type="evidence" value="ECO:0007669"/>
    <property type="project" value="InterPro"/>
</dbReference>
<evidence type="ECO:0000259" key="7">
    <source>
        <dbReference type="Pfam" id="PF05826"/>
    </source>
</evidence>
<organism evidence="8 9">
    <name type="scientific">Strigamia maritima</name>
    <name type="common">European centipede</name>
    <name type="synonym">Geophilus maritimus</name>
    <dbReference type="NCBI Taxonomy" id="126957"/>
    <lineage>
        <taxon>Eukaryota</taxon>
        <taxon>Metazoa</taxon>
        <taxon>Ecdysozoa</taxon>
        <taxon>Arthropoda</taxon>
        <taxon>Myriapoda</taxon>
        <taxon>Chilopoda</taxon>
        <taxon>Pleurostigmophora</taxon>
        <taxon>Geophilomorpha</taxon>
        <taxon>Linotaeniidae</taxon>
        <taxon>Strigamia</taxon>
    </lineage>
</organism>
<reference evidence="8" key="2">
    <citation type="submission" date="2015-02" db="UniProtKB">
        <authorList>
            <consortium name="EnsemblMetazoa"/>
        </authorList>
    </citation>
    <scope>IDENTIFICATION</scope>
</reference>
<evidence type="ECO:0000256" key="2">
    <source>
        <dbReference type="ARBA" id="ARBA00004613"/>
    </source>
</evidence>
<sequence>MSHFEIVTIWILIFVKNLNPAHVVIYNHGLTTAVTAYGREGQIEKCHLFMEKTEDSPTPKIGFAGISVTKTTFQEMIEILEKCHNLNESLVDNSTETNKWQITTIFRGIAPGTMWCGLNDIAQTYDQLGSDRELDKCCRTHDHCPVRVQPKQRLFGLLNGAFYTKSHCLCDDILYNCLKKSKSIEAEIIGNIYFNFIQVQCVTENEKKLCLRNCKEKSLKDYKFVAVKRPWARG</sequence>
<dbReference type="GO" id="GO:0004623">
    <property type="term" value="F:phospholipase A2 activity"/>
    <property type="evidence" value="ECO:0007669"/>
    <property type="project" value="InterPro"/>
</dbReference>
<protein>
    <recommendedName>
        <fullName evidence="7">Phospholipase A2-like central domain-containing protein</fullName>
    </recommendedName>
</protein>
<dbReference type="InterPro" id="IPR016090">
    <property type="entry name" value="PLA2-like_dom"/>
</dbReference>
<dbReference type="eggNOG" id="ENOG502S4FK">
    <property type="taxonomic scope" value="Eukaryota"/>
</dbReference>
<evidence type="ECO:0000313" key="8">
    <source>
        <dbReference type="EnsemblMetazoa" id="SMAR000278-PA"/>
    </source>
</evidence>
<evidence type="ECO:0000256" key="6">
    <source>
        <dbReference type="SAM" id="SignalP"/>
    </source>
</evidence>
<proteinExistence type="predicted"/>
<keyword evidence="6" id="KW-0732">Signal</keyword>
<keyword evidence="3" id="KW-0964">Secreted</keyword>
<dbReference type="Proteomes" id="UP000014500">
    <property type="component" value="Unassembled WGS sequence"/>
</dbReference>
<dbReference type="GO" id="GO:0016042">
    <property type="term" value="P:lipid catabolic process"/>
    <property type="evidence" value="ECO:0007669"/>
    <property type="project" value="UniProtKB-KW"/>
</dbReference>
<dbReference type="Gene3D" id="1.20.90.10">
    <property type="entry name" value="Phospholipase A2 domain"/>
    <property type="match status" value="1"/>
</dbReference>
<dbReference type="EMBL" id="JH429903">
    <property type="status" value="NOT_ANNOTATED_CDS"/>
    <property type="molecule type" value="Genomic_DNA"/>
</dbReference>
<name>T1IHG3_STRMM</name>